<dbReference type="InterPro" id="IPR003692">
    <property type="entry name" value="Hydantoinase_B"/>
</dbReference>
<evidence type="ECO:0000259" key="2">
    <source>
        <dbReference type="Pfam" id="PF02538"/>
    </source>
</evidence>
<gene>
    <name evidence="3" type="ORF">A7A08_00872</name>
</gene>
<dbReference type="GO" id="GO:0006749">
    <property type="term" value="P:glutathione metabolic process"/>
    <property type="evidence" value="ECO:0007669"/>
    <property type="project" value="TreeGrafter"/>
</dbReference>
<protein>
    <submittedName>
        <fullName evidence="3">Hydantoinase B/oxoprolinase</fullName>
    </submittedName>
</protein>
<reference evidence="3 4" key="1">
    <citation type="submission" date="2016-07" db="EMBL/GenBank/DDBJ databases">
        <title>Draft genome sequence of Methyloligella halotolerans C2T (VKM B-2706T=CCUG 61687T=DSM 25045T), a halotolerant polyhydroxybutyrate accumulating methylotroph.</title>
        <authorList>
            <person name="Vasilenko O.V."/>
            <person name="Doronina N.V."/>
            <person name="Poroshina M.N."/>
            <person name="Tarlachkov S.V."/>
            <person name="Trotsenko Y.A."/>
        </authorList>
    </citation>
    <scope>NUCLEOTIDE SEQUENCE [LARGE SCALE GENOMIC DNA]</scope>
    <source>
        <strain evidence="3 4">VKM B-2706</strain>
    </source>
</reference>
<feature type="domain" description="Hydantoinase B/oxoprolinase" evidence="2">
    <location>
        <begin position="1"/>
        <end position="116"/>
    </location>
</feature>
<keyword evidence="4" id="KW-1185">Reference proteome</keyword>
<dbReference type="GO" id="GO:0017168">
    <property type="term" value="F:5-oxoprolinase (ATP-hydrolyzing) activity"/>
    <property type="evidence" value="ECO:0007669"/>
    <property type="project" value="TreeGrafter"/>
</dbReference>
<dbReference type="InterPro" id="IPR045079">
    <property type="entry name" value="Oxoprolinase-like"/>
</dbReference>
<evidence type="ECO:0000256" key="1">
    <source>
        <dbReference type="SAM" id="MobiDB-lite"/>
    </source>
</evidence>
<sequence>MTNSRLTDPEVLELRYPVLLEEFSIRRGSGGKGKHSAGDGTKRVIRFLEEMDCAILSGARTVPPFGVDGGAPGDTGENAVRRNSGDIESLRACDQTVLAPGEAIVIKTPTGGGFGKA</sequence>
<accession>A0A1E2S3E8</accession>
<dbReference type="PANTHER" id="PTHR11365:SF23">
    <property type="entry name" value="HYPOTHETICAL 5-OXOPROLINASE (EUROFUNG)-RELATED"/>
    <property type="match status" value="1"/>
</dbReference>
<name>A0A1E2S3E8_9HYPH</name>
<dbReference type="PATRIC" id="fig|1177755.3.peg.873"/>
<dbReference type="GO" id="GO:0005829">
    <property type="term" value="C:cytosol"/>
    <property type="evidence" value="ECO:0007669"/>
    <property type="project" value="TreeGrafter"/>
</dbReference>
<dbReference type="AlphaFoldDB" id="A0A1E2S3E8"/>
<dbReference type="Proteomes" id="UP000095087">
    <property type="component" value="Unassembled WGS sequence"/>
</dbReference>
<evidence type="ECO:0000313" key="3">
    <source>
        <dbReference type="EMBL" id="ODA69036.1"/>
    </source>
</evidence>
<dbReference type="Pfam" id="PF02538">
    <property type="entry name" value="Hydantoinase_B"/>
    <property type="match status" value="1"/>
</dbReference>
<organism evidence="3 4">
    <name type="scientific">Methyloligella halotolerans</name>
    <dbReference type="NCBI Taxonomy" id="1177755"/>
    <lineage>
        <taxon>Bacteria</taxon>
        <taxon>Pseudomonadati</taxon>
        <taxon>Pseudomonadota</taxon>
        <taxon>Alphaproteobacteria</taxon>
        <taxon>Hyphomicrobiales</taxon>
        <taxon>Hyphomicrobiaceae</taxon>
        <taxon>Methyloligella</taxon>
    </lineage>
</organism>
<comment type="caution">
    <text evidence="3">The sequence shown here is derived from an EMBL/GenBank/DDBJ whole genome shotgun (WGS) entry which is preliminary data.</text>
</comment>
<feature type="region of interest" description="Disordered" evidence="1">
    <location>
        <begin position="64"/>
        <end position="83"/>
    </location>
</feature>
<evidence type="ECO:0000313" key="4">
    <source>
        <dbReference type="Proteomes" id="UP000095087"/>
    </source>
</evidence>
<proteinExistence type="predicted"/>
<dbReference type="EMBL" id="MASI01000001">
    <property type="protein sequence ID" value="ODA69036.1"/>
    <property type="molecule type" value="Genomic_DNA"/>
</dbReference>
<dbReference type="STRING" id="1177755.A7A08_00872"/>
<dbReference type="PANTHER" id="PTHR11365">
    <property type="entry name" value="5-OXOPROLINASE RELATED"/>
    <property type="match status" value="1"/>
</dbReference>